<accession>A0AAU8BNT6</accession>
<dbReference type="EMBL" id="CP115921">
    <property type="protein sequence ID" value="XCD17601.1"/>
    <property type="molecule type" value="Genomic_DNA"/>
</dbReference>
<evidence type="ECO:0008006" key="2">
    <source>
        <dbReference type="Google" id="ProtNLM"/>
    </source>
</evidence>
<name>A0AAU8BNT6_9VIBR</name>
<proteinExistence type="predicted"/>
<evidence type="ECO:0000313" key="1">
    <source>
        <dbReference type="EMBL" id="XCD17601.1"/>
    </source>
</evidence>
<dbReference type="InterPro" id="IPR029063">
    <property type="entry name" value="SAM-dependent_MTases_sf"/>
</dbReference>
<organism evidence="1">
    <name type="scientific">Vibrio chaetopteri</name>
    <dbReference type="NCBI Taxonomy" id="3016528"/>
    <lineage>
        <taxon>Bacteria</taxon>
        <taxon>Pseudomonadati</taxon>
        <taxon>Pseudomonadota</taxon>
        <taxon>Gammaproteobacteria</taxon>
        <taxon>Vibrionales</taxon>
        <taxon>Vibrionaceae</taxon>
        <taxon>Vibrio</taxon>
    </lineage>
</organism>
<dbReference type="AlphaFoldDB" id="A0AAU8BNT6"/>
<dbReference type="Gene3D" id="3.40.50.150">
    <property type="entry name" value="Vaccinia Virus protein VP39"/>
    <property type="match status" value="1"/>
</dbReference>
<protein>
    <recommendedName>
        <fullName evidence="2">Phytanoyl-CoA dioxygenase</fullName>
    </recommendedName>
</protein>
<dbReference type="KEGG" id="vck:PG915_20100"/>
<reference evidence="1" key="1">
    <citation type="submission" date="2023-01" db="EMBL/GenBank/DDBJ databases">
        <title>Vibrio sp. CB1-14 genome sequencing.</title>
        <authorList>
            <person name="Otstavnykh N."/>
            <person name="Isaeva M."/>
            <person name="Meleshko D."/>
        </authorList>
    </citation>
    <scope>NUCLEOTIDE SEQUENCE</scope>
    <source>
        <strain evidence="1">CB1-14</strain>
    </source>
</reference>
<dbReference type="SUPFAM" id="SSF53335">
    <property type="entry name" value="S-adenosyl-L-methionine-dependent methyltransferases"/>
    <property type="match status" value="1"/>
</dbReference>
<sequence>MTTPKPLGQLTPKAGIIANTKLLLNRDCNIGRDHEITRELSQLYAKVGGISSDENINDWDNVELDSGVAINPIQAAKCLEETLRTQMFIKGIYQCLLEKLSQKHTVNVVYAGTGPYGCLLLPLLALMPNAPIRVSLIDIHKDNTESIQRIVEHLGIGHQITSIECADATTWSPKSSVQFDIVISETMTALLGREPQVAIFAHLQQFLADDGVLIPKKVSLSAVLVPYESANLPDIPLGQFFELNRELVRSLAKGHQDGFTGEIVLPRSFSSIDYQHLSFRTDIQIYRAHWLTFGQCSLNLSIDYAGLKLEPGGSIKFCYRMTALPKFEFTFPVESMSSVLPEKTELGAIAVQGIKRFWHRARLIRDGRHGEAFVEREILTDIALLEKFDVSYHLALSYVCEYQPSFDEFEAWLLYTKESNSSFLTSRA</sequence>
<dbReference type="RefSeq" id="WP_353498782.1">
    <property type="nucleotide sequence ID" value="NZ_CP115921.1"/>
</dbReference>
<gene>
    <name evidence="1" type="ORF">PG915_20100</name>
</gene>